<name>A0A1H7TKQ8_9SPHI</name>
<sequence length="57" mass="6415">MVVLVIRAKRTSIKKALNGPETVEKAKHIGKVSGLWGFRHAAMYAKIHGGQRYEFMC</sequence>
<evidence type="ECO:0000313" key="1">
    <source>
        <dbReference type="EMBL" id="SEL85293.1"/>
    </source>
</evidence>
<reference evidence="2" key="1">
    <citation type="submission" date="2016-10" db="EMBL/GenBank/DDBJ databases">
        <authorList>
            <person name="Varghese N."/>
            <person name="Submissions S."/>
        </authorList>
    </citation>
    <scope>NUCLEOTIDE SEQUENCE [LARGE SCALE GENOMIC DNA]</scope>
    <source>
        <strain evidence="2">Jip14</strain>
    </source>
</reference>
<gene>
    <name evidence="1" type="ORF">SAMN05421740_111125</name>
</gene>
<accession>A0A1H7TKQ8</accession>
<evidence type="ECO:0000313" key="2">
    <source>
        <dbReference type="Proteomes" id="UP000198916"/>
    </source>
</evidence>
<keyword evidence="2" id="KW-1185">Reference proteome</keyword>
<proteinExistence type="predicted"/>
<dbReference type="Proteomes" id="UP000198916">
    <property type="component" value="Unassembled WGS sequence"/>
</dbReference>
<dbReference type="AlphaFoldDB" id="A0A1H7TKQ8"/>
<dbReference type="EMBL" id="FNZR01000011">
    <property type="protein sequence ID" value="SEL85293.1"/>
    <property type="molecule type" value="Genomic_DNA"/>
</dbReference>
<organism evidence="1 2">
    <name type="scientific">Parapedobacter koreensis</name>
    <dbReference type="NCBI Taxonomy" id="332977"/>
    <lineage>
        <taxon>Bacteria</taxon>
        <taxon>Pseudomonadati</taxon>
        <taxon>Bacteroidota</taxon>
        <taxon>Sphingobacteriia</taxon>
        <taxon>Sphingobacteriales</taxon>
        <taxon>Sphingobacteriaceae</taxon>
        <taxon>Parapedobacter</taxon>
    </lineage>
</organism>
<protein>
    <submittedName>
        <fullName evidence="1">Uncharacterized protein</fullName>
    </submittedName>
</protein>